<dbReference type="AlphaFoldDB" id="A0A9D3SET5"/>
<evidence type="ECO:0000313" key="3">
    <source>
        <dbReference type="Proteomes" id="UP000824219"/>
    </source>
</evidence>
<name>A0A9D3SET5_9TELE</name>
<proteinExistence type="predicted"/>
<dbReference type="EMBL" id="JAHKSW010000017">
    <property type="protein sequence ID" value="KAG7321726.1"/>
    <property type="molecule type" value="Genomic_DNA"/>
</dbReference>
<feature type="region of interest" description="Disordered" evidence="1">
    <location>
        <begin position="30"/>
        <end position="50"/>
    </location>
</feature>
<protein>
    <submittedName>
        <fullName evidence="2">Uncharacterized protein</fullName>
    </submittedName>
</protein>
<sequence length="116" mass="12870">MPAACFAEDKSASFPRKTLGGRDLLTFSTPHYRRKTSPHPEHGFPQRVPDGSLMHMLTGEKEQSGCLDGTFCTLKTICMPTFCFSSANTVGLTEHDTVNLLVYRNCVTKLNEKDVT</sequence>
<keyword evidence="3" id="KW-1185">Reference proteome</keyword>
<comment type="caution">
    <text evidence="2">The sequence shown here is derived from an EMBL/GenBank/DDBJ whole genome shotgun (WGS) entry which is preliminary data.</text>
</comment>
<evidence type="ECO:0000256" key="1">
    <source>
        <dbReference type="SAM" id="MobiDB-lite"/>
    </source>
</evidence>
<evidence type="ECO:0000313" key="2">
    <source>
        <dbReference type="EMBL" id="KAG7321726.1"/>
    </source>
</evidence>
<organism evidence="2 3">
    <name type="scientific">Hemibagrus wyckioides</name>
    <dbReference type="NCBI Taxonomy" id="337641"/>
    <lineage>
        <taxon>Eukaryota</taxon>
        <taxon>Metazoa</taxon>
        <taxon>Chordata</taxon>
        <taxon>Craniata</taxon>
        <taxon>Vertebrata</taxon>
        <taxon>Euteleostomi</taxon>
        <taxon>Actinopterygii</taxon>
        <taxon>Neopterygii</taxon>
        <taxon>Teleostei</taxon>
        <taxon>Ostariophysi</taxon>
        <taxon>Siluriformes</taxon>
        <taxon>Bagridae</taxon>
        <taxon>Hemibagrus</taxon>
    </lineage>
</organism>
<accession>A0A9D3SET5</accession>
<gene>
    <name evidence="2" type="ORF">KOW79_014584</name>
</gene>
<reference evidence="2 3" key="1">
    <citation type="submission" date="2021-06" db="EMBL/GenBank/DDBJ databases">
        <title>Chromosome-level genome assembly of the red-tail catfish (Hemibagrus wyckioides).</title>
        <authorList>
            <person name="Shao F."/>
        </authorList>
    </citation>
    <scope>NUCLEOTIDE SEQUENCE [LARGE SCALE GENOMIC DNA]</scope>
    <source>
        <strain evidence="2">EC202008001</strain>
        <tissue evidence="2">Blood</tissue>
    </source>
</reference>
<dbReference type="Proteomes" id="UP000824219">
    <property type="component" value="Linkage Group LG17"/>
</dbReference>